<dbReference type="Proteomes" id="UP001225356">
    <property type="component" value="Unassembled WGS sequence"/>
</dbReference>
<name>A0ABT9Q7F0_9ACTN</name>
<evidence type="ECO:0000313" key="2">
    <source>
        <dbReference type="EMBL" id="MDP9842669.1"/>
    </source>
</evidence>
<evidence type="ECO:0000256" key="1">
    <source>
        <dbReference type="SAM" id="MobiDB-lite"/>
    </source>
</evidence>
<organism evidence="2 3">
    <name type="scientific">Streptosporangium lutulentum</name>
    <dbReference type="NCBI Taxonomy" id="1461250"/>
    <lineage>
        <taxon>Bacteria</taxon>
        <taxon>Bacillati</taxon>
        <taxon>Actinomycetota</taxon>
        <taxon>Actinomycetes</taxon>
        <taxon>Streptosporangiales</taxon>
        <taxon>Streptosporangiaceae</taxon>
        <taxon>Streptosporangium</taxon>
    </lineage>
</organism>
<feature type="compositionally biased region" description="Gly residues" evidence="1">
    <location>
        <begin position="215"/>
        <end position="225"/>
    </location>
</feature>
<dbReference type="EMBL" id="JAUSQU010000001">
    <property type="protein sequence ID" value="MDP9842669.1"/>
    <property type="molecule type" value="Genomic_DNA"/>
</dbReference>
<feature type="compositionally biased region" description="Basic and acidic residues" evidence="1">
    <location>
        <begin position="194"/>
        <end position="207"/>
    </location>
</feature>
<sequence length="225" mass="24274">MVPNSSAFPDSSITNWCPNPSTNGAASRWHSQTLDTLSADGIGQVGERTVRQRYCGRVRQQRGSRLEHRILVDCRLAGSLHSAHLWSAQTHHNRQRHGGNDSLTYGRNQGTCCSRPPRGDPVSSFLGVALFVLPGVPVSVFQMLQVCPPFFGGSRDSDPSPSVAIFVRNPAVDIDGRISVVRWIKDDAGYHLIDDRSGDSGVGDDRSSANSGGAWPAGGLRGTLR</sequence>
<reference evidence="2 3" key="1">
    <citation type="submission" date="2023-07" db="EMBL/GenBank/DDBJ databases">
        <title>Sequencing the genomes of 1000 actinobacteria strains.</title>
        <authorList>
            <person name="Klenk H.-P."/>
        </authorList>
    </citation>
    <scope>NUCLEOTIDE SEQUENCE [LARGE SCALE GENOMIC DNA]</scope>
    <source>
        <strain evidence="2 3">DSM 46740</strain>
    </source>
</reference>
<evidence type="ECO:0000313" key="3">
    <source>
        <dbReference type="Proteomes" id="UP001225356"/>
    </source>
</evidence>
<keyword evidence="3" id="KW-1185">Reference proteome</keyword>
<comment type="caution">
    <text evidence="2">The sequence shown here is derived from an EMBL/GenBank/DDBJ whole genome shotgun (WGS) entry which is preliminary data.</text>
</comment>
<protein>
    <submittedName>
        <fullName evidence="2">Uncharacterized protein</fullName>
    </submittedName>
</protein>
<gene>
    <name evidence="2" type="ORF">J2853_001880</name>
</gene>
<accession>A0ABT9Q7F0</accession>
<proteinExistence type="predicted"/>
<feature type="region of interest" description="Disordered" evidence="1">
    <location>
        <begin position="194"/>
        <end position="225"/>
    </location>
</feature>